<evidence type="ECO:0000313" key="1">
    <source>
        <dbReference type="EMBL" id="EGU88843.1"/>
    </source>
</evidence>
<reference evidence="1" key="1">
    <citation type="journal article" date="2012" name="Mol. Plant Microbe Interact.">
        <title>A highly conserved effector in Fusarium oxysporum is required for full virulence on Arabidopsis.</title>
        <authorList>
            <person name="Thatcher L.F."/>
            <person name="Gardiner D.M."/>
            <person name="Kazan K."/>
            <person name="Manners J."/>
        </authorList>
    </citation>
    <scope>NUCLEOTIDE SEQUENCE [LARGE SCALE GENOMIC DNA]</scope>
    <source>
        <strain evidence="1">Fo5176</strain>
    </source>
</reference>
<accession>F9F2L3</accession>
<protein>
    <submittedName>
        <fullName evidence="1">Uncharacterized protein</fullName>
    </submittedName>
</protein>
<sequence length="95" mass="10420">MLTAARSLTLATGGTVMKPNTAAWLVCMPGRRTSKYSLEIDTEYVKTCNHGTASYLIMDDDHLTGLCVVHLCSGFLLSGGSPINLKRLSFRRDIR</sequence>
<comment type="caution">
    <text evidence="1">The sequence shown here is derived from an EMBL/GenBank/DDBJ whole genome shotgun (WGS) entry which is preliminary data.</text>
</comment>
<name>F9F2L3_FUSOF</name>
<dbReference type="EMBL" id="AFQF01000190">
    <property type="protein sequence ID" value="EGU88843.1"/>
    <property type="molecule type" value="Genomic_DNA"/>
</dbReference>
<organism evidence="1">
    <name type="scientific">Fusarium oxysporum (strain Fo5176)</name>
    <name type="common">Fusarium vascular wilt</name>
    <dbReference type="NCBI Taxonomy" id="660025"/>
    <lineage>
        <taxon>Eukaryota</taxon>
        <taxon>Fungi</taxon>
        <taxon>Dikarya</taxon>
        <taxon>Ascomycota</taxon>
        <taxon>Pezizomycotina</taxon>
        <taxon>Sordariomycetes</taxon>
        <taxon>Hypocreomycetidae</taxon>
        <taxon>Hypocreales</taxon>
        <taxon>Nectriaceae</taxon>
        <taxon>Fusarium</taxon>
        <taxon>Fusarium oxysporum species complex</taxon>
    </lineage>
</organism>
<dbReference type="AlphaFoldDB" id="F9F2L3"/>
<gene>
    <name evidence="1" type="ORF">FOXB_00637</name>
</gene>
<proteinExistence type="predicted"/>